<dbReference type="EMBL" id="JAEPBG010000004">
    <property type="protein sequence ID" value="MBK4735334.1"/>
    <property type="molecule type" value="Genomic_DNA"/>
</dbReference>
<organism evidence="1 2">
    <name type="scientific">Noviherbaspirillum pedocola</name>
    <dbReference type="NCBI Taxonomy" id="2801341"/>
    <lineage>
        <taxon>Bacteria</taxon>
        <taxon>Pseudomonadati</taxon>
        <taxon>Pseudomonadota</taxon>
        <taxon>Betaproteobacteria</taxon>
        <taxon>Burkholderiales</taxon>
        <taxon>Oxalobacteraceae</taxon>
        <taxon>Noviherbaspirillum</taxon>
    </lineage>
</organism>
<name>A0A934STP5_9BURK</name>
<gene>
    <name evidence="1" type="ORF">JJB74_11985</name>
</gene>
<comment type="caution">
    <text evidence="1">The sequence shown here is derived from an EMBL/GenBank/DDBJ whole genome shotgun (WGS) entry which is preliminary data.</text>
</comment>
<proteinExistence type="predicted"/>
<dbReference type="Proteomes" id="UP000622890">
    <property type="component" value="Unassembled WGS sequence"/>
</dbReference>
<evidence type="ECO:0000313" key="1">
    <source>
        <dbReference type="EMBL" id="MBK4735334.1"/>
    </source>
</evidence>
<keyword evidence="2" id="KW-1185">Reference proteome</keyword>
<dbReference type="AlphaFoldDB" id="A0A934STP5"/>
<accession>A0A934STP5</accession>
<evidence type="ECO:0000313" key="2">
    <source>
        <dbReference type="Proteomes" id="UP000622890"/>
    </source>
</evidence>
<protein>
    <submittedName>
        <fullName evidence="1">Uncharacterized protein</fullName>
    </submittedName>
</protein>
<reference evidence="1" key="1">
    <citation type="submission" date="2021-01" db="EMBL/GenBank/DDBJ databases">
        <title>Genome sequence of strain Noviherbaspirillum sp. DKR-6.</title>
        <authorList>
            <person name="Chaudhary D.K."/>
        </authorList>
    </citation>
    <scope>NUCLEOTIDE SEQUENCE</scope>
    <source>
        <strain evidence="1">DKR-6</strain>
    </source>
</reference>
<dbReference type="RefSeq" id="WP_200592102.1">
    <property type="nucleotide sequence ID" value="NZ_JAEPBG010000004.1"/>
</dbReference>
<sequence length="143" mass="15985">MLNSKSAARFYASDFRPAALRRSGPRAFIIECDSCFSKRQFEGTLGHQKNADVISYFSGLPYFLAFNLDGKLHQKPPSWTAVSRNECLNPFIAPTSPAQCERSNLGSRCAGLLTRTGNNPASIPDIDHILPERYFLKSALMRR</sequence>